<dbReference type="Proteomes" id="UP001431429">
    <property type="component" value="Unassembled WGS sequence"/>
</dbReference>
<keyword evidence="3" id="KW-1185">Reference proteome</keyword>
<accession>A0ABT0UQW1</accession>
<name>A0ABT0UQW1_9ACTN</name>
<evidence type="ECO:0000313" key="2">
    <source>
        <dbReference type="EMBL" id="MCM2390751.1"/>
    </source>
</evidence>
<sequence length="198" mass="21712">MHAGGAAEGDAQKEMLQAAARASKIRRKALAQLTAVRSKDAMRTDPEDEVIVHRMLEAYFQHYERIAAEHDAPAIGREIADQRRAWAEQQRLAGLGPTWLLEFATEGELNSIVKSLEGEGSAEEITRATFERAAVRRWLTLQGHDIDEDDVQPRWPPTRGSASSGRTATSSDGVSGAGSRRPGDDTEGCPPPTRREAR</sequence>
<protein>
    <submittedName>
        <fullName evidence="2">Uncharacterized protein</fullName>
    </submittedName>
</protein>
<evidence type="ECO:0000256" key="1">
    <source>
        <dbReference type="SAM" id="MobiDB-lite"/>
    </source>
</evidence>
<feature type="region of interest" description="Disordered" evidence="1">
    <location>
        <begin position="147"/>
        <end position="198"/>
    </location>
</feature>
<organism evidence="2 3">
    <name type="scientific">Streptomyces albipurpureus</name>
    <dbReference type="NCBI Taxonomy" id="2897419"/>
    <lineage>
        <taxon>Bacteria</taxon>
        <taxon>Bacillati</taxon>
        <taxon>Actinomycetota</taxon>
        <taxon>Actinomycetes</taxon>
        <taxon>Kitasatosporales</taxon>
        <taxon>Streptomycetaceae</taxon>
        <taxon>Streptomyces</taxon>
    </lineage>
</organism>
<dbReference type="RefSeq" id="WP_250921076.1">
    <property type="nucleotide sequence ID" value="NZ_JAMQAW010000025.1"/>
</dbReference>
<comment type="caution">
    <text evidence="2">The sequence shown here is derived from an EMBL/GenBank/DDBJ whole genome shotgun (WGS) entry which is preliminary data.</text>
</comment>
<gene>
    <name evidence="2" type="ORF">NBG84_21020</name>
</gene>
<reference evidence="2" key="1">
    <citation type="submission" date="2022-06" db="EMBL/GenBank/DDBJ databases">
        <title>Genome public.</title>
        <authorList>
            <person name="Sun Q."/>
        </authorList>
    </citation>
    <scope>NUCLEOTIDE SEQUENCE</scope>
    <source>
        <strain evidence="2">CWNU-1</strain>
    </source>
</reference>
<proteinExistence type="predicted"/>
<feature type="compositionally biased region" description="Low complexity" evidence="1">
    <location>
        <begin position="158"/>
        <end position="171"/>
    </location>
</feature>
<dbReference type="EMBL" id="JAMQAW010000025">
    <property type="protein sequence ID" value="MCM2390751.1"/>
    <property type="molecule type" value="Genomic_DNA"/>
</dbReference>
<evidence type="ECO:0000313" key="3">
    <source>
        <dbReference type="Proteomes" id="UP001431429"/>
    </source>
</evidence>